<dbReference type="InterPro" id="IPR001646">
    <property type="entry name" value="5peptide_repeat"/>
</dbReference>
<dbReference type="PANTHER" id="PTHR42999:SF1">
    <property type="entry name" value="PENTAPEPTIDE REPEAT-CONTAINING PROTEIN"/>
    <property type="match status" value="1"/>
</dbReference>
<evidence type="ECO:0000313" key="1">
    <source>
        <dbReference type="EMBL" id="QSZ41058.1"/>
    </source>
</evidence>
<keyword evidence="2" id="KW-1185">Reference proteome</keyword>
<dbReference type="SUPFAM" id="SSF141571">
    <property type="entry name" value="Pentapeptide repeat-like"/>
    <property type="match status" value="1"/>
</dbReference>
<dbReference type="EMBL" id="CP046072">
    <property type="protein sequence ID" value="QSZ41058.1"/>
    <property type="molecule type" value="Genomic_DNA"/>
</dbReference>
<reference evidence="1" key="1">
    <citation type="submission" date="2019-11" db="EMBL/GenBank/DDBJ databases">
        <authorList>
            <person name="Kojima H."/>
        </authorList>
    </citation>
    <scope>NUCLEOTIDE SEQUENCE</scope>
    <source>
        <strain evidence="1">H1576</strain>
    </source>
</reference>
<evidence type="ECO:0000313" key="2">
    <source>
        <dbReference type="Proteomes" id="UP000671852"/>
    </source>
</evidence>
<protein>
    <submittedName>
        <fullName evidence="1">Pentapeptide repeat-containing protein</fullName>
    </submittedName>
</protein>
<dbReference type="InterPro" id="IPR052949">
    <property type="entry name" value="PA_immunity-related"/>
</dbReference>
<sequence length="203" mass="23128">MSKSAVVIVDGLDCFAEDFEKIEISGESVKSAEFEECSFISCDFSETLWRSCRFIDCHFKNCNMSVMRLTDSKLSGCTFESSKMLGIDWTMCDWKSLLTNDLMKFYKCILNDSNFYGISMDGVEMKECSAKELDLRLGSFKNADFSGSDFKGSLFENTHLEYANFSDASNTHIDLKNNYLQGTRFSRYEALYLLESMGIVLVD</sequence>
<dbReference type="KEGG" id="saqt:GJV85_02650"/>
<organism evidence="1 2">
    <name type="scientific">Sulfurimonas aquatica</name>
    <dbReference type="NCBI Taxonomy" id="2672570"/>
    <lineage>
        <taxon>Bacteria</taxon>
        <taxon>Pseudomonadati</taxon>
        <taxon>Campylobacterota</taxon>
        <taxon>Epsilonproteobacteria</taxon>
        <taxon>Campylobacterales</taxon>
        <taxon>Sulfurimonadaceae</taxon>
        <taxon>Sulfurimonas</taxon>
    </lineage>
</organism>
<dbReference type="RefSeq" id="WP_207562330.1">
    <property type="nucleotide sequence ID" value="NZ_CP046072.1"/>
</dbReference>
<proteinExistence type="predicted"/>
<accession>A0A975AYX6</accession>
<dbReference type="AlphaFoldDB" id="A0A975AYX6"/>
<dbReference type="PANTHER" id="PTHR42999">
    <property type="entry name" value="ANTIBIOTIC RESISTANCE PROTEIN MCBG"/>
    <property type="match status" value="1"/>
</dbReference>
<gene>
    <name evidence="1" type="ORF">GJV85_02650</name>
</gene>
<dbReference type="Pfam" id="PF13599">
    <property type="entry name" value="Pentapeptide_4"/>
    <property type="match status" value="2"/>
</dbReference>
<reference evidence="1" key="2">
    <citation type="submission" date="2021-04" db="EMBL/GenBank/DDBJ databases">
        <title>Isolation and characterization of a novel species of the genus Sulfurimonas.</title>
        <authorList>
            <person name="Fukui M."/>
        </authorList>
    </citation>
    <scope>NUCLEOTIDE SEQUENCE</scope>
    <source>
        <strain evidence="1">H1576</strain>
    </source>
</reference>
<dbReference type="Proteomes" id="UP000671852">
    <property type="component" value="Chromosome"/>
</dbReference>
<dbReference type="Gene3D" id="2.160.20.80">
    <property type="entry name" value="E3 ubiquitin-protein ligase SopA"/>
    <property type="match status" value="1"/>
</dbReference>
<name>A0A975AYX6_9BACT</name>